<dbReference type="InterPro" id="IPR050595">
    <property type="entry name" value="Bact_response_regulator"/>
</dbReference>
<dbReference type="AlphaFoldDB" id="A0A087RYK7"/>
<dbReference type="InterPro" id="IPR001789">
    <property type="entry name" value="Sig_transdc_resp-reg_receiver"/>
</dbReference>
<name>A0A087RYK7_9ARCH</name>
<dbReference type="Pfam" id="PF00072">
    <property type="entry name" value="Response_reg"/>
    <property type="match status" value="1"/>
</dbReference>
<evidence type="ECO:0000256" key="1">
    <source>
        <dbReference type="ARBA" id="ARBA00022553"/>
    </source>
</evidence>
<evidence type="ECO:0000313" key="3">
    <source>
        <dbReference type="EMBL" id="KFM18561.1"/>
    </source>
</evidence>
<dbReference type="GO" id="GO:0000160">
    <property type="term" value="P:phosphorelay signal transduction system"/>
    <property type="evidence" value="ECO:0007669"/>
    <property type="project" value="InterPro"/>
</dbReference>
<dbReference type="SUPFAM" id="SSF52172">
    <property type="entry name" value="CheY-like"/>
    <property type="match status" value="1"/>
</dbReference>
<dbReference type="PANTHER" id="PTHR44591:SF3">
    <property type="entry name" value="RESPONSE REGULATORY DOMAIN-CONTAINING PROTEIN"/>
    <property type="match status" value="1"/>
</dbReference>
<accession>A0A087RYK7</accession>
<dbReference type="PROSITE" id="PS50110">
    <property type="entry name" value="RESPONSE_REGULATORY"/>
    <property type="match status" value="1"/>
</dbReference>
<organism evidence="3 4">
    <name type="scientific">Marine Group I thaumarchaeote SCGC AAA799-P11</name>
    <dbReference type="NCBI Taxonomy" id="1502295"/>
    <lineage>
        <taxon>Archaea</taxon>
        <taxon>Nitrososphaerota</taxon>
        <taxon>Marine Group I</taxon>
    </lineage>
</organism>
<proteinExistence type="predicted"/>
<dbReference type="Proteomes" id="UP000029387">
    <property type="component" value="Unassembled WGS sequence"/>
</dbReference>
<dbReference type="Gene3D" id="3.40.50.2300">
    <property type="match status" value="1"/>
</dbReference>
<sequence>MAKIMIADDSDAIRLVLKDILSIGEHEVVVEATDGAEAVDFYKQHNPEILLLDLAMPKKDGLDVVKDVIAYDSNAKIVLITASDDQKIINECLQSGATSYVSKPFDFNSVLKAINDISGNDN</sequence>
<evidence type="ECO:0000259" key="2">
    <source>
        <dbReference type="PROSITE" id="PS50110"/>
    </source>
</evidence>
<gene>
    <name evidence="3" type="primary">ccdB</name>
    <name evidence="3" type="ORF">AAA799P11_01048</name>
</gene>
<dbReference type="EMBL" id="JOSZ01000016">
    <property type="protein sequence ID" value="KFM18561.1"/>
    <property type="molecule type" value="Genomic_DNA"/>
</dbReference>
<dbReference type="PATRIC" id="fig|1502295.3.peg.1010"/>
<evidence type="ECO:0000313" key="4">
    <source>
        <dbReference type="Proteomes" id="UP000029387"/>
    </source>
</evidence>
<dbReference type="SMART" id="SM00448">
    <property type="entry name" value="REC"/>
    <property type="match status" value="1"/>
</dbReference>
<reference evidence="3 4" key="1">
    <citation type="submission" date="2014-06" db="EMBL/GenBank/DDBJ databases">
        <authorList>
            <person name="Ngugi D.K."/>
            <person name="Blom J."/>
            <person name="Alam I."/>
            <person name="Rashid M."/>
            <person name="Baalawi W."/>
            <person name="Zhang G."/>
            <person name="Hikmawan T."/>
            <person name="Guan Y."/>
            <person name="Antunes A."/>
            <person name="Siam R."/>
            <person name="El-Dorry H."/>
            <person name="Bajic V."/>
            <person name="Stingl U."/>
        </authorList>
    </citation>
    <scope>NUCLEOTIDE SEQUENCE [LARGE SCALE GENOMIC DNA]</scope>
    <source>
        <strain evidence="3">SCGC AAA799-P11</strain>
    </source>
</reference>
<protein>
    <submittedName>
        <fullName evidence="3">Protein CcdB</fullName>
    </submittedName>
</protein>
<dbReference type="PANTHER" id="PTHR44591">
    <property type="entry name" value="STRESS RESPONSE REGULATOR PROTEIN 1"/>
    <property type="match status" value="1"/>
</dbReference>
<keyword evidence="1" id="KW-0597">Phosphoprotein</keyword>
<feature type="domain" description="Response regulatory" evidence="2">
    <location>
        <begin position="3"/>
        <end position="118"/>
    </location>
</feature>
<comment type="caution">
    <text evidence="3">The sequence shown here is derived from an EMBL/GenBank/DDBJ whole genome shotgun (WGS) entry which is preliminary data.</text>
</comment>
<dbReference type="InterPro" id="IPR011006">
    <property type="entry name" value="CheY-like_superfamily"/>
</dbReference>
<keyword evidence="4" id="KW-1185">Reference proteome</keyword>